<reference evidence="4 5" key="1">
    <citation type="journal article" date="2023" name="BMC Biol.">
        <title>The compact genome of the sponge Oopsacas minuta (Hexactinellida) is lacking key metazoan core genes.</title>
        <authorList>
            <person name="Santini S."/>
            <person name="Schenkelaars Q."/>
            <person name="Jourda C."/>
            <person name="Duchesne M."/>
            <person name="Belahbib H."/>
            <person name="Rocher C."/>
            <person name="Selva M."/>
            <person name="Riesgo A."/>
            <person name="Vervoort M."/>
            <person name="Leys S.P."/>
            <person name="Kodjabachian L."/>
            <person name="Le Bivic A."/>
            <person name="Borchiellini C."/>
            <person name="Claverie J.M."/>
            <person name="Renard E."/>
        </authorList>
    </citation>
    <scope>NUCLEOTIDE SEQUENCE [LARGE SCALE GENOMIC DNA]</scope>
    <source>
        <strain evidence="4">SPO-2</strain>
    </source>
</reference>
<dbReference type="SUPFAM" id="SSF47769">
    <property type="entry name" value="SAM/Pointed domain"/>
    <property type="match status" value="1"/>
</dbReference>
<dbReference type="EMBL" id="JAKMXF010000055">
    <property type="protein sequence ID" value="KAI6659543.1"/>
    <property type="molecule type" value="Genomic_DNA"/>
</dbReference>
<evidence type="ECO:0000313" key="5">
    <source>
        <dbReference type="Proteomes" id="UP001165289"/>
    </source>
</evidence>
<keyword evidence="1" id="KW-0677">Repeat</keyword>
<name>A0AAV7KFA1_9METZ</name>
<comment type="caution">
    <text evidence="4">The sequence shown here is derived from an EMBL/GenBank/DDBJ whole genome shotgun (WGS) entry which is preliminary data.</text>
</comment>
<protein>
    <submittedName>
        <fullName evidence="4">Liprin-alpha-1-like</fullName>
    </submittedName>
</protein>
<evidence type="ECO:0000259" key="3">
    <source>
        <dbReference type="PROSITE" id="PS50105"/>
    </source>
</evidence>
<dbReference type="AlphaFoldDB" id="A0AAV7KFA1"/>
<evidence type="ECO:0000313" key="4">
    <source>
        <dbReference type="EMBL" id="KAI6659543.1"/>
    </source>
</evidence>
<organism evidence="4 5">
    <name type="scientific">Oopsacas minuta</name>
    <dbReference type="NCBI Taxonomy" id="111878"/>
    <lineage>
        <taxon>Eukaryota</taxon>
        <taxon>Metazoa</taxon>
        <taxon>Porifera</taxon>
        <taxon>Hexactinellida</taxon>
        <taxon>Hexasterophora</taxon>
        <taxon>Lyssacinosida</taxon>
        <taxon>Leucopsacidae</taxon>
        <taxon>Oopsacas</taxon>
    </lineage>
</organism>
<dbReference type="Proteomes" id="UP001165289">
    <property type="component" value="Unassembled WGS sequence"/>
</dbReference>
<keyword evidence="5" id="KW-1185">Reference proteome</keyword>
<dbReference type="InterPro" id="IPR029515">
    <property type="entry name" value="Liprin"/>
</dbReference>
<dbReference type="InterPro" id="IPR013761">
    <property type="entry name" value="SAM/pointed_sf"/>
</dbReference>
<dbReference type="GO" id="GO:0050808">
    <property type="term" value="P:synapse organization"/>
    <property type="evidence" value="ECO:0007669"/>
    <property type="project" value="TreeGrafter"/>
</dbReference>
<dbReference type="Pfam" id="PF00536">
    <property type="entry name" value="SAM_1"/>
    <property type="match status" value="1"/>
</dbReference>
<evidence type="ECO:0000256" key="2">
    <source>
        <dbReference type="ARBA" id="ARBA00023054"/>
    </source>
</evidence>
<dbReference type="Gene3D" id="1.10.150.50">
    <property type="entry name" value="Transcription Factor, Ets-1"/>
    <property type="match status" value="1"/>
</dbReference>
<keyword evidence="2" id="KW-0175">Coiled coil</keyword>
<gene>
    <name evidence="4" type="ORF">LOD99_14467</name>
</gene>
<dbReference type="PROSITE" id="PS50105">
    <property type="entry name" value="SAM_DOMAIN"/>
    <property type="match status" value="1"/>
</dbReference>
<proteinExistence type="predicted"/>
<accession>A0AAV7KFA1</accession>
<sequence length="106" mass="12144">MLLSMDKRDYEQELGILQPLLRLNPMNAVQERAGLSKASTPCLYPTYRAVDYEWIASHWLPSLGLTQYNTNFRQCCVDGRVLEHLSKKELSTSLGMVESSHRNSLQ</sequence>
<dbReference type="PANTHER" id="PTHR12587">
    <property type="entry name" value="LAR INTERACTING PROTEIN LIP -RELATED PROTEIN"/>
    <property type="match status" value="1"/>
</dbReference>
<feature type="domain" description="SAM" evidence="3">
    <location>
        <begin position="57"/>
        <end position="106"/>
    </location>
</feature>
<dbReference type="InterPro" id="IPR001660">
    <property type="entry name" value="SAM"/>
</dbReference>
<evidence type="ECO:0000256" key="1">
    <source>
        <dbReference type="ARBA" id="ARBA00022737"/>
    </source>
</evidence>
<dbReference type="PANTHER" id="PTHR12587:SF20">
    <property type="entry name" value="LIPRIN-ALPHA, ISOFORM E"/>
    <property type="match status" value="1"/>
</dbReference>